<evidence type="ECO:0000313" key="1">
    <source>
        <dbReference type="EMBL" id="SHI85012.1"/>
    </source>
</evidence>
<gene>
    <name evidence="1" type="ORF">SAMN05216261_1982</name>
</gene>
<reference evidence="1 2" key="1">
    <citation type="submission" date="2016-11" db="EMBL/GenBank/DDBJ databases">
        <authorList>
            <person name="Jaros S."/>
            <person name="Januszkiewicz K."/>
            <person name="Wedrychowicz H."/>
        </authorList>
    </citation>
    <scope>NUCLEOTIDE SEQUENCE [LARGE SCALE GENOMIC DNA]</scope>
    <source>
        <strain evidence="1 2">CGMCC 1.12213</strain>
    </source>
</reference>
<dbReference type="eggNOG" id="ENOG502ZB9Q">
    <property type="taxonomic scope" value="Bacteria"/>
</dbReference>
<keyword evidence="2" id="KW-1185">Reference proteome</keyword>
<sequence length="228" mass="26709">MQFPFKVELVKFSTITELPNAWNDTDYKALLEIMDYGDVSDISPNELKETCLILLSENEPEEAAQIILKYVFQERLSSGQISNLSNEMQDEKMWEEYADVAFHELFFNATQLLYETYNGKFPHPEAVQFKVKVTAKNKEDLLVFNSQTEVPLMRLLVKGMPKNTLINRLYDEQLEEGVFQEAKDIIWQLEKVPIDNNTIIFSVISSAYWFKDMKYVEDFEAVTFFDFD</sequence>
<accession>A0A1M6EHN7</accession>
<dbReference type="RefSeq" id="WP_019386497.1">
    <property type="nucleotide sequence ID" value="NZ_ALIH01000002.1"/>
</dbReference>
<dbReference type="OrthoDB" id="1118033at2"/>
<dbReference type="STRING" id="1178825.SAMN05216261_1982"/>
<protein>
    <submittedName>
        <fullName evidence="1">Uncharacterized protein</fullName>
    </submittedName>
</protein>
<organism evidence="1 2">
    <name type="scientific">Algibacter luteus</name>
    <dbReference type="NCBI Taxonomy" id="1178825"/>
    <lineage>
        <taxon>Bacteria</taxon>
        <taxon>Pseudomonadati</taxon>
        <taxon>Bacteroidota</taxon>
        <taxon>Flavobacteriia</taxon>
        <taxon>Flavobacteriales</taxon>
        <taxon>Flavobacteriaceae</taxon>
        <taxon>Algibacter</taxon>
    </lineage>
</organism>
<name>A0A1M6EHN7_9FLAO</name>
<dbReference type="AlphaFoldDB" id="A0A1M6EHN7"/>
<proteinExistence type="predicted"/>
<evidence type="ECO:0000313" key="2">
    <source>
        <dbReference type="Proteomes" id="UP000184396"/>
    </source>
</evidence>
<dbReference type="Proteomes" id="UP000184396">
    <property type="component" value="Unassembled WGS sequence"/>
</dbReference>
<dbReference type="EMBL" id="FQYK01000004">
    <property type="protein sequence ID" value="SHI85012.1"/>
    <property type="molecule type" value="Genomic_DNA"/>
</dbReference>